<keyword evidence="2" id="KW-0255">Endonuclease</keyword>
<dbReference type="InterPro" id="IPR002625">
    <property type="entry name" value="Smr_dom"/>
</dbReference>
<dbReference type="PROSITE" id="PS50828">
    <property type="entry name" value="SMR"/>
    <property type="match status" value="1"/>
</dbReference>
<dbReference type="OrthoDB" id="7165597at2"/>
<dbReference type="SUPFAM" id="SSF160443">
    <property type="entry name" value="SMR domain-like"/>
    <property type="match status" value="1"/>
</dbReference>
<dbReference type="Pfam" id="PF01713">
    <property type="entry name" value="Smr"/>
    <property type="match status" value="1"/>
</dbReference>
<keyword evidence="2" id="KW-0540">Nuclease</keyword>
<evidence type="ECO:0000313" key="3">
    <source>
        <dbReference type="Proteomes" id="UP000320653"/>
    </source>
</evidence>
<keyword evidence="3" id="KW-1185">Reference proteome</keyword>
<dbReference type="Proteomes" id="UP000320653">
    <property type="component" value="Unassembled WGS sequence"/>
</dbReference>
<gene>
    <name evidence="2" type="ORF">FHW37_11376</name>
</gene>
<dbReference type="AlphaFoldDB" id="A0A561Q8G0"/>
<dbReference type="InterPro" id="IPR036063">
    <property type="entry name" value="Smr_dom_sf"/>
</dbReference>
<protein>
    <submittedName>
        <fullName evidence="2">DNA-nicking Smr family endonuclease</fullName>
    </submittedName>
</protein>
<dbReference type="GO" id="GO:0004519">
    <property type="term" value="F:endonuclease activity"/>
    <property type="evidence" value="ECO:0007669"/>
    <property type="project" value="UniProtKB-KW"/>
</dbReference>
<dbReference type="PANTHER" id="PTHR35562:SF2">
    <property type="entry name" value="DNA ENDONUCLEASE SMRA-RELATED"/>
    <property type="match status" value="1"/>
</dbReference>
<dbReference type="PANTHER" id="PTHR35562">
    <property type="entry name" value="DNA ENDONUCLEASE SMRA-RELATED"/>
    <property type="match status" value="1"/>
</dbReference>
<comment type="caution">
    <text evidence="2">The sequence shown here is derived from an EMBL/GenBank/DDBJ whole genome shotgun (WGS) entry which is preliminary data.</text>
</comment>
<feature type="domain" description="Smr" evidence="1">
    <location>
        <begin position="100"/>
        <end position="183"/>
    </location>
</feature>
<dbReference type="RefSeq" id="WP_145642932.1">
    <property type="nucleotide sequence ID" value="NZ_VIWP01000013.1"/>
</dbReference>
<reference evidence="2 3" key="1">
    <citation type="submission" date="2019-06" db="EMBL/GenBank/DDBJ databases">
        <title>Sorghum-associated microbial communities from plants grown in Nebraska, USA.</title>
        <authorList>
            <person name="Schachtman D."/>
        </authorList>
    </citation>
    <scope>NUCLEOTIDE SEQUENCE [LARGE SCALE GENOMIC DNA]</scope>
    <source>
        <strain evidence="2 3">1225</strain>
    </source>
</reference>
<dbReference type="SMART" id="SM00463">
    <property type="entry name" value="SMR"/>
    <property type="match status" value="1"/>
</dbReference>
<sequence length="189" mass="21138">MKDRKLSNDERMLWGKVAKSARALPGRLKEILASEEEMAAKLAIEEQAAVVRQDTKTVELQAIVEAPAANLKRPAGRHHPLEKPTQRKLAKGRLPIEARLDLHGLYQDEAHDLLLEFLLRAHDRGLRHVLVITGKGSSMGSEGALRRAVPLWFSKAEFRFLISSYEWAARHHGGDGAMYVRLSRGRPGA</sequence>
<dbReference type="EMBL" id="VIWP01000013">
    <property type="protein sequence ID" value="TWF46630.1"/>
    <property type="molecule type" value="Genomic_DNA"/>
</dbReference>
<name>A0A561Q8G0_9HYPH</name>
<evidence type="ECO:0000313" key="2">
    <source>
        <dbReference type="EMBL" id="TWF46630.1"/>
    </source>
</evidence>
<keyword evidence="2" id="KW-0378">Hydrolase</keyword>
<dbReference type="Gene3D" id="3.30.1370.110">
    <property type="match status" value="1"/>
</dbReference>
<accession>A0A561Q8G0</accession>
<evidence type="ECO:0000259" key="1">
    <source>
        <dbReference type="PROSITE" id="PS50828"/>
    </source>
</evidence>
<proteinExistence type="predicted"/>
<organism evidence="2 3">
    <name type="scientific">Neorhizobium alkalisoli</name>
    <dbReference type="NCBI Taxonomy" id="528178"/>
    <lineage>
        <taxon>Bacteria</taxon>
        <taxon>Pseudomonadati</taxon>
        <taxon>Pseudomonadota</taxon>
        <taxon>Alphaproteobacteria</taxon>
        <taxon>Hyphomicrobiales</taxon>
        <taxon>Rhizobiaceae</taxon>
        <taxon>Rhizobium/Agrobacterium group</taxon>
        <taxon>Neorhizobium</taxon>
    </lineage>
</organism>